<protein>
    <submittedName>
        <fullName evidence="2">Uncharacterized protein</fullName>
    </submittedName>
</protein>
<organism evidence="2 3">
    <name type="scientific">Streptomyces mutomycini</name>
    <dbReference type="NCBI Taxonomy" id="284036"/>
    <lineage>
        <taxon>Bacteria</taxon>
        <taxon>Bacillati</taxon>
        <taxon>Actinomycetota</taxon>
        <taxon>Actinomycetes</taxon>
        <taxon>Kitasatosporales</taxon>
        <taxon>Streptomycetaceae</taxon>
        <taxon>Streptomyces</taxon>
    </lineage>
</organism>
<dbReference type="EMBL" id="JBHSKI010000007">
    <property type="protein sequence ID" value="MFC5172276.1"/>
    <property type="molecule type" value="Genomic_DNA"/>
</dbReference>
<feature type="region of interest" description="Disordered" evidence="1">
    <location>
        <begin position="1"/>
        <end position="20"/>
    </location>
</feature>
<keyword evidence="3" id="KW-1185">Reference proteome</keyword>
<dbReference type="RefSeq" id="WP_275935683.1">
    <property type="nucleotide sequence ID" value="NZ_JBHSKI010000007.1"/>
</dbReference>
<sequence length="42" mass="4950">MAAVTGRTPSHDADSGYPGMMPWMRERVKTRWSSRRRHQAYK</sequence>
<proteinExistence type="predicted"/>
<evidence type="ECO:0000313" key="2">
    <source>
        <dbReference type="EMBL" id="MFC5172276.1"/>
    </source>
</evidence>
<name>A0ABW0B5B8_9ACTN</name>
<comment type="caution">
    <text evidence="2">The sequence shown here is derived from an EMBL/GenBank/DDBJ whole genome shotgun (WGS) entry which is preliminary data.</text>
</comment>
<evidence type="ECO:0000313" key="3">
    <source>
        <dbReference type="Proteomes" id="UP001596208"/>
    </source>
</evidence>
<gene>
    <name evidence="2" type="ORF">ACFPRK_16975</name>
</gene>
<accession>A0ABW0B5B8</accession>
<evidence type="ECO:0000256" key="1">
    <source>
        <dbReference type="SAM" id="MobiDB-lite"/>
    </source>
</evidence>
<dbReference type="Proteomes" id="UP001596208">
    <property type="component" value="Unassembled WGS sequence"/>
</dbReference>
<reference evidence="3" key="1">
    <citation type="journal article" date="2019" name="Int. J. Syst. Evol. Microbiol.">
        <title>The Global Catalogue of Microorganisms (GCM) 10K type strain sequencing project: providing services to taxonomists for standard genome sequencing and annotation.</title>
        <authorList>
            <consortium name="The Broad Institute Genomics Platform"/>
            <consortium name="The Broad Institute Genome Sequencing Center for Infectious Disease"/>
            <person name="Wu L."/>
            <person name="Ma J."/>
        </authorList>
    </citation>
    <scope>NUCLEOTIDE SEQUENCE [LARGE SCALE GENOMIC DNA]</scope>
    <source>
        <strain evidence="3">CGMCC 4.1721</strain>
    </source>
</reference>